<dbReference type="SMART" id="SM00028">
    <property type="entry name" value="TPR"/>
    <property type="match status" value="5"/>
</dbReference>
<dbReference type="SUPFAM" id="SSF48452">
    <property type="entry name" value="TPR-like"/>
    <property type="match status" value="2"/>
</dbReference>
<organism evidence="4 5">
    <name type="scientific">Halomonas beimenensis</name>
    <dbReference type="NCBI Taxonomy" id="475662"/>
    <lineage>
        <taxon>Bacteria</taxon>
        <taxon>Pseudomonadati</taxon>
        <taxon>Pseudomonadota</taxon>
        <taxon>Gammaproteobacteria</taxon>
        <taxon>Oceanospirillales</taxon>
        <taxon>Halomonadaceae</taxon>
        <taxon>Halomonas</taxon>
    </lineage>
</organism>
<dbReference type="AlphaFoldDB" id="A0A291P590"/>
<keyword evidence="2" id="KW-0802">TPR repeat</keyword>
<keyword evidence="3" id="KW-0732">Signal</keyword>
<sequence length="572" mass="62796">MTLLRRPLFAPLGLALALGGCQALPAPSQAEDPLADAPPVSRGLDAEGLSTLLVAELAGQRGDYRRATRGFLATAERYGAPELARRAALAARFDEDPALLEEAARRWQALTPGSEAPARLLASLAMQRGDWSTALEQRLTLDGEDTGSLLDFVEGALEAGADPTPLRRRLAEHLAEAEADDLEAGLAMTLLEAAEGDIEASHRRLEQLIERFPEQPEAWRVRAMLALESGAPERARASAREGLAVATGDPRLMLLLAQAEIRLDNLARAEAHTDALLADHGDRPELRLALARLYLEEGHPRPARRLLLPLTGGDDTPPLAFLLLGGIAEQEGEVDNALLYYRQVPEGEEFLFSRASAARMLIEDDRLLDARAFLRIERLRHPEAASSLTALEVELLDEAGARAQADALLDSRLAADPDDARLRYQRAMRAYQDGDLAAMEADLRAIIARDPDNANALNALGYTLADENLEGRLEEARALIERALEIEPDNPAILDSRGWVEYRLGDPEAALPWLERAWDALPDQEVGAHLIEVLWALDRRERARELMATALERFETRPRIDELLERIPALAP</sequence>
<keyword evidence="1" id="KW-0677">Repeat</keyword>
<dbReference type="InterPro" id="IPR019734">
    <property type="entry name" value="TPR_rpt"/>
</dbReference>
<dbReference type="Gene3D" id="1.25.40.10">
    <property type="entry name" value="Tetratricopeptide repeat domain"/>
    <property type="match status" value="2"/>
</dbReference>
<keyword evidence="5" id="KW-1185">Reference proteome</keyword>
<evidence type="ECO:0000256" key="1">
    <source>
        <dbReference type="ARBA" id="ARBA00022737"/>
    </source>
</evidence>
<evidence type="ECO:0000256" key="2">
    <source>
        <dbReference type="ARBA" id="ARBA00022803"/>
    </source>
</evidence>
<dbReference type="Proteomes" id="UP000219993">
    <property type="component" value="Chromosome"/>
</dbReference>
<feature type="signal peptide" evidence="3">
    <location>
        <begin position="1"/>
        <end position="30"/>
    </location>
</feature>
<feature type="chain" id="PRO_5012154755" evidence="3">
    <location>
        <begin position="31"/>
        <end position="572"/>
    </location>
</feature>
<dbReference type="EMBL" id="CP021435">
    <property type="protein sequence ID" value="ATJ82084.1"/>
    <property type="molecule type" value="Genomic_DNA"/>
</dbReference>
<evidence type="ECO:0000313" key="4">
    <source>
        <dbReference type="EMBL" id="ATJ82084.1"/>
    </source>
</evidence>
<dbReference type="PANTHER" id="PTHR45586">
    <property type="entry name" value="TPR REPEAT-CONTAINING PROTEIN PA4667"/>
    <property type="match status" value="1"/>
</dbReference>
<dbReference type="InterPro" id="IPR011990">
    <property type="entry name" value="TPR-like_helical_dom_sf"/>
</dbReference>
<dbReference type="Pfam" id="PF13432">
    <property type="entry name" value="TPR_16"/>
    <property type="match status" value="3"/>
</dbReference>
<protein>
    <submittedName>
        <fullName evidence="4">TPR domain protein</fullName>
    </submittedName>
</protein>
<name>A0A291P590_9GAMM</name>
<dbReference type="PROSITE" id="PS51257">
    <property type="entry name" value="PROKAR_LIPOPROTEIN"/>
    <property type="match status" value="1"/>
</dbReference>
<dbReference type="KEGG" id="hbe:BEI_1097"/>
<accession>A0A291P590</accession>
<proteinExistence type="predicted"/>
<evidence type="ECO:0000313" key="5">
    <source>
        <dbReference type="Proteomes" id="UP000219993"/>
    </source>
</evidence>
<dbReference type="InterPro" id="IPR051012">
    <property type="entry name" value="CellSynth/LPSAsmb/PSIAsmb"/>
</dbReference>
<gene>
    <name evidence="4" type="ORF">BEI_1097</name>
</gene>
<evidence type="ECO:0000256" key="3">
    <source>
        <dbReference type="SAM" id="SignalP"/>
    </source>
</evidence>
<dbReference type="RefSeq" id="WP_227644592.1">
    <property type="nucleotide sequence ID" value="NZ_CP021435.1"/>
</dbReference>
<dbReference type="PANTHER" id="PTHR45586:SF1">
    <property type="entry name" value="LIPOPOLYSACCHARIDE ASSEMBLY PROTEIN B"/>
    <property type="match status" value="1"/>
</dbReference>
<reference evidence="4 5" key="1">
    <citation type="journal article" date="2017" name="Sci. Rep.">
        <title>Revealing the Saline Adaptation Strategies of the Halophilic Bacterium Halomonas beimenensis through High-throughput Omics and Transposon Mutagenesis Approaches.</title>
        <authorList>
            <person name="Chen Y.H."/>
            <person name="Lin S.S."/>
            <person name="Shyu Y.T."/>
        </authorList>
    </citation>
    <scope>NUCLEOTIDE SEQUENCE [LARGE SCALE GENOMIC DNA]</scope>
    <source>
        <strain evidence="4 5">NTU-111</strain>
    </source>
</reference>